<keyword evidence="1" id="KW-0175">Coiled coil</keyword>
<dbReference type="RefSeq" id="WP_068716673.1">
    <property type="nucleotide sequence ID" value="NZ_LWDV01000008.1"/>
</dbReference>
<proteinExistence type="predicted"/>
<keyword evidence="3" id="KW-1185">Reference proteome</keyword>
<comment type="caution">
    <text evidence="2">The sequence shown here is derived from an EMBL/GenBank/DDBJ whole genome shotgun (WGS) entry which is preliminary data.</text>
</comment>
<reference evidence="3" key="1">
    <citation type="submission" date="2016-07" db="EMBL/GenBank/DDBJ databases">
        <authorList>
            <person name="Florea S."/>
            <person name="Webb J.S."/>
            <person name="Jaromczyk J."/>
            <person name="Schardl C.L."/>
        </authorList>
    </citation>
    <scope>NUCLEOTIDE SEQUENCE [LARGE SCALE GENOMIC DNA]</scope>
    <source>
        <strain evidence="3">Z6</strain>
    </source>
</reference>
<name>A0A1C0AA30_9FIRM</name>
<sequence length="169" mass="19802">MEYILFAVGLVVIVVSLFLTYRSQQDNDDYYLANEMLSEIRNLKEELEDEINAIVGSNDFGQMLNHKLDNGRYREEIIILKDRVEKLIDKVEDIDIKMDKLDKNIKDINVLNNQLNTKPTLNLTNQNPAYQQIKNLKEEGLSMAEIAKKMNMGSREVELIYKFNNRREN</sequence>
<protein>
    <submittedName>
        <fullName evidence="2">Uncharacterized protein</fullName>
    </submittedName>
</protein>
<dbReference type="OrthoDB" id="2112529at2"/>
<dbReference type="EMBL" id="LWDV01000008">
    <property type="protein sequence ID" value="OCL27113.1"/>
    <property type="molecule type" value="Genomic_DNA"/>
</dbReference>
<evidence type="ECO:0000313" key="2">
    <source>
        <dbReference type="EMBL" id="OCL27113.1"/>
    </source>
</evidence>
<evidence type="ECO:0000313" key="3">
    <source>
        <dbReference type="Proteomes" id="UP000093514"/>
    </source>
</evidence>
<dbReference type="Proteomes" id="UP000093514">
    <property type="component" value="Unassembled WGS sequence"/>
</dbReference>
<feature type="coiled-coil region" evidence="1">
    <location>
        <begin position="30"/>
        <end position="118"/>
    </location>
</feature>
<organism evidence="2 3">
    <name type="scientific">Orenia metallireducens</name>
    <dbReference type="NCBI Taxonomy" id="1413210"/>
    <lineage>
        <taxon>Bacteria</taxon>
        <taxon>Bacillati</taxon>
        <taxon>Bacillota</taxon>
        <taxon>Clostridia</taxon>
        <taxon>Halanaerobiales</taxon>
        <taxon>Halobacteroidaceae</taxon>
        <taxon>Orenia</taxon>
    </lineage>
</organism>
<reference evidence="2 3" key="2">
    <citation type="submission" date="2016-08" db="EMBL/GenBank/DDBJ databases">
        <title>Orenia metallireducens sp. nov. strain Z6, a Novel Metal-reducing Firmicute from the Deep Subsurface.</title>
        <authorList>
            <person name="Maxim B.I."/>
            <person name="Kenneth K."/>
            <person name="Flynn T.M."/>
            <person name="Oloughlin E.J."/>
            <person name="Locke R.A."/>
            <person name="Weber J.R."/>
            <person name="Egan S.M."/>
            <person name="Mackie R.I."/>
            <person name="Cann I.K."/>
        </authorList>
    </citation>
    <scope>NUCLEOTIDE SEQUENCE [LARGE SCALE GENOMIC DNA]</scope>
    <source>
        <strain evidence="2 3">Z6</strain>
    </source>
</reference>
<evidence type="ECO:0000256" key="1">
    <source>
        <dbReference type="SAM" id="Coils"/>
    </source>
</evidence>
<accession>A0A1C0AA30</accession>
<gene>
    <name evidence="2" type="ORF">U472_06430</name>
</gene>
<dbReference type="AlphaFoldDB" id="A0A1C0AA30"/>